<feature type="transmembrane region" description="Helical" evidence="1">
    <location>
        <begin position="344"/>
        <end position="366"/>
    </location>
</feature>
<dbReference type="Proteomes" id="UP000479293">
    <property type="component" value="Unassembled WGS sequence"/>
</dbReference>
<protein>
    <submittedName>
        <fullName evidence="2">Glycosyltransferase</fullName>
    </submittedName>
</protein>
<dbReference type="GO" id="GO:0016740">
    <property type="term" value="F:transferase activity"/>
    <property type="evidence" value="ECO:0007669"/>
    <property type="project" value="UniProtKB-KW"/>
</dbReference>
<keyword evidence="1" id="KW-0472">Membrane</keyword>
<evidence type="ECO:0000256" key="1">
    <source>
        <dbReference type="SAM" id="Phobius"/>
    </source>
</evidence>
<accession>A0A7C9F4I5</accession>
<dbReference type="Pfam" id="PF13692">
    <property type="entry name" value="Glyco_trans_1_4"/>
    <property type="match status" value="1"/>
</dbReference>
<dbReference type="Gene3D" id="3.40.50.2000">
    <property type="entry name" value="Glycogen Phosphorylase B"/>
    <property type="match status" value="2"/>
</dbReference>
<keyword evidence="1" id="KW-1133">Transmembrane helix</keyword>
<name>A0A7C9F4I5_9BACT</name>
<keyword evidence="3" id="KW-1185">Reference proteome</keyword>
<proteinExistence type="predicted"/>
<keyword evidence="2" id="KW-0808">Transferase</keyword>
<evidence type="ECO:0000313" key="2">
    <source>
        <dbReference type="EMBL" id="MPR32126.1"/>
    </source>
</evidence>
<comment type="caution">
    <text evidence="2">The sequence shown here is derived from an EMBL/GenBank/DDBJ whole genome shotgun (WGS) entry which is preliminary data.</text>
</comment>
<dbReference type="SUPFAM" id="SSF53756">
    <property type="entry name" value="UDP-Glycosyltransferase/glycogen phosphorylase"/>
    <property type="match status" value="1"/>
</dbReference>
<reference evidence="2 3" key="1">
    <citation type="submission" date="2019-10" db="EMBL/GenBank/DDBJ databases">
        <title>Draft Genome Sequence of Cytophagaceae sp. SJW1-29.</title>
        <authorList>
            <person name="Choi A."/>
        </authorList>
    </citation>
    <scope>NUCLEOTIDE SEQUENCE [LARGE SCALE GENOMIC DNA]</scope>
    <source>
        <strain evidence="2 3">SJW1-29</strain>
    </source>
</reference>
<dbReference type="EMBL" id="WHLY01000002">
    <property type="protein sequence ID" value="MPR32126.1"/>
    <property type="molecule type" value="Genomic_DNA"/>
</dbReference>
<sequence length="367" mass="42959">MIGILNPMIPHYREDFFRGIKEKIDTEVFIFFDNNRIEKLNFQKGNLISTHVKSVSLGPILIYDFRKLLKSDIKVLVLMLNFSQISTWLLLIFKPFHRKKIILWGQGISIKRYIKEETKPNFLLKWMLQLSDSAWFYTENELEIWKNHIPVSTFTYLNNTISDVAKICHLKCQDISFLKKKYNIIQERILIFCARFNETERRTDLLINIIKELDCSKFGFIIIGEGKLKPDFQGFSNVYDFGSLYDLETKKDLFQIADIYFQPAWLGLSVVEALAFGKPIFTFSRSNAIKQGVEYGYITHNFNGMIFTEFQHFTETVSNLSQSEIDRLSLNAKKFAIDNLKLDFMISQALSSINKVLCLMIVFITFI</sequence>
<gene>
    <name evidence="2" type="ORF">GBK04_01885</name>
</gene>
<keyword evidence="1" id="KW-0812">Transmembrane</keyword>
<evidence type="ECO:0000313" key="3">
    <source>
        <dbReference type="Proteomes" id="UP000479293"/>
    </source>
</evidence>
<dbReference type="RefSeq" id="WP_152756362.1">
    <property type="nucleotide sequence ID" value="NZ_WHLY01000002.1"/>
</dbReference>
<dbReference type="AlphaFoldDB" id="A0A7C9F4I5"/>
<organism evidence="2 3">
    <name type="scientific">Salmonirosea aquatica</name>
    <dbReference type="NCBI Taxonomy" id="2654236"/>
    <lineage>
        <taxon>Bacteria</taxon>
        <taxon>Pseudomonadati</taxon>
        <taxon>Bacteroidota</taxon>
        <taxon>Cytophagia</taxon>
        <taxon>Cytophagales</taxon>
        <taxon>Spirosomataceae</taxon>
        <taxon>Salmonirosea</taxon>
    </lineage>
</organism>